<keyword evidence="6" id="KW-1185">Reference proteome</keyword>
<dbReference type="PANTHER" id="PTHR15052:SF2">
    <property type="entry name" value="GENERAL TRANSCRIPTION FACTOR 3C POLYPEPTIDE 2"/>
    <property type="match status" value="1"/>
</dbReference>
<dbReference type="PANTHER" id="PTHR15052">
    <property type="entry name" value="RNA POLYMERASE III TRANSCRIPTION INITIATION FACTOR COMPLEX SUBUNIT"/>
    <property type="match status" value="1"/>
</dbReference>
<feature type="compositionally biased region" description="Basic residues" evidence="4">
    <location>
        <begin position="38"/>
        <end position="47"/>
    </location>
</feature>
<evidence type="ECO:0000256" key="2">
    <source>
        <dbReference type="ARBA" id="ARBA00023163"/>
    </source>
</evidence>
<dbReference type="Gene3D" id="2.130.10.10">
    <property type="entry name" value="YVTN repeat-like/Quinoprotein amine dehydrogenase"/>
    <property type="match status" value="1"/>
</dbReference>
<dbReference type="GO" id="GO:0006383">
    <property type="term" value="P:transcription by RNA polymerase III"/>
    <property type="evidence" value="ECO:0007669"/>
    <property type="project" value="TreeGrafter"/>
</dbReference>
<sequence>MNEDEEEDDRLDDGSDEDANGSDESILDIDSEDESVRPKRSKQKAAKRPKEQMKKGTERSTKENTFGKGVTQRPTKSSAERTRQRGVEEQKGGQPGRYKAYFGPTWEDIHPALQTRDYWKVQECMPSRADGNLRRSFYITGDAHEKEVKITHEWYRSYGQEAFSTGQKSRVLADHEWKPYLFNHGPESMDLLMGGVNEPRLYTLKKGEFMKASAPFAPNTKRRGWVFNFGARIQEAQWAPNEEGHIQYLAVAVTQSPSKKPAYKTLENPYAPAFTAENPFPASIQIWAFESVGNGGLDEKNSPQLENVICTDWGAVKIFRWCPVGTNSRVVQEDENGEVVHLGLLAGIWSDGRLRILDVSFRRPNNSGQKLEYTHYSRAAFDVGFPETIPTCLHWLSGTTISAATAAGNVAVWSLNREGAFPTPNVSYSQNFTPKPWLYSTMSDTYILTISSGYPSRPYYISITTGDGFSRMFDLRYPTTDKCASARTRMMSTNQDWHEHSQAFVMVDEYFMLKHASVRRYYANSYTMKLESALLCCATSPVQPCILIGGADGTVSASNPTAKVLNTKNPVWQQTWFKHEWRRPVDQLPSQTNRSSFFSTLSKPLTRITEGYKPQKVGTSGRDEVDRDKELGKLITIYEEPSAITKVAWNPNLKFGTWAVAGTQNGYLRVEDLGI</sequence>
<dbReference type="EMBL" id="KZ805310">
    <property type="protein sequence ID" value="PVI06090.1"/>
    <property type="molecule type" value="Genomic_DNA"/>
</dbReference>
<evidence type="ECO:0000313" key="5">
    <source>
        <dbReference type="EMBL" id="PVI06090.1"/>
    </source>
</evidence>
<reference evidence="5 6" key="1">
    <citation type="journal article" date="2018" name="Sci. Rep.">
        <title>Comparative genomics provides insights into the lifestyle and reveals functional heterogeneity of dark septate endophytic fungi.</title>
        <authorList>
            <person name="Knapp D.G."/>
            <person name="Nemeth J.B."/>
            <person name="Barry K."/>
            <person name="Hainaut M."/>
            <person name="Henrissat B."/>
            <person name="Johnson J."/>
            <person name="Kuo A."/>
            <person name="Lim J.H.P."/>
            <person name="Lipzen A."/>
            <person name="Nolan M."/>
            <person name="Ohm R.A."/>
            <person name="Tamas L."/>
            <person name="Grigoriev I.V."/>
            <person name="Spatafora J.W."/>
            <person name="Nagy L.G."/>
            <person name="Kovacs G.M."/>
        </authorList>
    </citation>
    <scope>NUCLEOTIDE SEQUENCE [LARGE SCALE GENOMIC DNA]</scope>
    <source>
        <strain evidence="5 6">DSE2036</strain>
    </source>
</reference>
<evidence type="ECO:0000256" key="1">
    <source>
        <dbReference type="ARBA" id="ARBA00004123"/>
    </source>
</evidence>
<dbReference type="STRING" id="97972.A0A2V1E9S9"/>
<evidence type="ECO:0000256" key="4">
    <source>
        <dbReference type="SAM" id="MobiDB-lite"/>
    </source>
</evidence>
<dbReference type="AlphaFoldDB" id="A0A2V1E9S9"/>
<name>A0A2V1E9S9_9PLEO</name>
<evidence type="ECO:0008006" key="7">
    <source>
        <dbReference type="Google" id="ProtNLM"/>
    </source>
</evidence>
<dbReference type="Proteomes" id="UP000244855">
    <property type="component" value="Unassembled WGS sequence"/>
</dbReference>
<dbReference type="InterPro" id="IPR015943">
    <property type="entry name" value="WD40/YVTN_repeat-like_dom_sf"/>
</dbReference>
<protein>
    <recommendedName>
        <fullName evidence="7">WD40 repeat-like protein</fullName>
    </recommendedName>
</protein>
<feature type="compositionally biased region" description="Acidic residues" evidence="4">
    <location>
        <begin position="1"/>
        <end position="33"/>
    </location>
</feature>
<dbReference type="GO" id="GO:0005634">
    <property type="term" value="C:nucleus"/>
    <property type="evidence" value="ECO:0007669"/>
    <property type="project" value="UniProtKB-SubCell"/>
</dbReference>
<dbReference type="SUPFAM" id="SSF50978">
    <property type="entry name" value="WD40 repeat-like"/>
    <property type="match status" value="1"/>
</dbReference>
<proteinExistence type="predicted"/>
<keyword evidence="3" id="KW-0539">Nucleus</keyword>
<accession>A0A2V1E9S9</accession>
<feature type="compositionally biased region" description="Basic and acidic residues" evidence="4">
    <location>
        <begin position="48"/>
        <end position="62"/>
    </location>
</feature>
<dbReference type="OrthoDB" id="4703at2759"/>
<comment type="subcellular location">
    <subcellularLocation>
        <location evidence="1">Nucleus</location>
    </subcellularLocation>
</comment>
<organism evidence="5 6">
    <name type="scientific">Periconia macrospinosa</name>
    <dbReference type="NCBI Taxonomy" id="97972"/>
    <lineage>
        <taxon>Eukaryota</taxon>
        <taxon>Fungi</taxon>
        <taxon>Dikarya</taxon>
        <taxon>Ascomycota</taxon>
        <taxon>Pezizomycotina</taxon>
        <taxon>Dothideomycetes</taxon>
        <taxon>Pleosporomycetidae</taxon>
        <taxon>Pleosporales</taxon>
        <taxon>Massarineae</taxon>
        <taxon>Periconiaceae</taxon>
        <taxon>Periconia</taxon>
    </lineage>
</organism>
<dbReference type="InterPro" id="IPR052416">
    <property type="entry name" value="GTF3C_component"/>
</dbReference>
<dbReference type="InterPro" id="IPR036322">
    <property type="entry name" value="WD40_repeat_dom_sf"/>
</dbReference>
<dbReference type="GO" id="GO:0000127">
    <property type="term" value="C:transcription factor TFIIIC complex"/>
    <property type="evidence" value="ECO:0007669"/>
    <property type="project" value="TreeGrafter"/>
</dbReference>
<feature type="region of interest" description="Disordered" evidence="4">
    <location>
        <begin position="1"/>
        <end position="97"/>
    </location>
</feature>
<feature type="compositionally biased region" description="Basic and acidic residues" evidence="4">
    <location>
        <begin position="78"/>
        <end position="91"/>
    </location>
</feature>
<keyword evidence="2" id="KW-0804">Transcription</keyword>
<gene>
    <name evidence="5" type="ORF">DM02DRAFT_610054</name>
</gene>
<evidence type="ECO:0000256" key="3">
    <source>
        <dbReference type="ARBA" id="ARBA00023242"/>
    </source>
</evidence>
<evidence type="ECO:0000313" key="6">
    <source>
        <dbReference type="Proteomes" id="UP000244855"/>
    </source>
</evidence>